<keyword evidence="3" id="KW-1185">Reference proteome</keyword>
<feature type="region of interest" description="Disordered" evidence="1">
    <location>
        <begin position="615"/>
        <end position="671"/>
    </location>
</feature>
<proteinExistence type="predicted"/>
<feature type="compositionally biased region" description="Basic residues" evidence="1">
    <location>
        <begin position="1"/>
        <end position="10"/>
    </location>
</feature>
<dbReference type="Proteomes" id="UP001166286">
    <property type="component" value="Unassembled WGS sequence"/>
</dbReference>
<feature type="compositionally biased region" description="Acidic residues" evidence="1">
    <location>
        <begin position="287"/>
        <end position="297"/>
    </location>
</feature>
<feature type="compositionally biased region" description="Low complexity" evidence="1">
    <location>
        <begin position="377"/>
        <end position="393"/>
    </location>
</feature>
<feature type="compositionally biased region" description="Polar residues" evidence="1">
    <location>
        <begin position="199"/>
        <end position="209"/>
    </location>
</feature>
<feature type="region of interest" description="Disordered" evidence="1">
    <location>
        <begin position="377"/>
        <end position="401"/>
    </location>
</feature>
<feature type="compositionally biased region" description="Acidic residues" evidence="1">
    <location>
        <begin position="549"/>
        <end position="560"/>
    </location>
</feature>
<feature type="compositionally biased region" description="Polar residues" evidence="1">
    <location>
        <begin position="138"/>
        <end position="153"/>
    </location>
</feature>
<feature type="compositionally biased region" description="Polar residues" evidence="1">
    <location>
        <begin position="37"/>
        <end position="56"/>
    </location>
</feature>
<comment type="caution">
    <text evidence="2">The sequence shown here is derived from an EMBL/GenBank/DDBJ whole genome shotgun (WGS) entry which is preliminary data.</text>
</comment>
<feature type="compositionally biased region" description="Basic residues" evidence="1">
    <location>
        <begin position="662"/>
        <end position="671"/>
    </location>
</feature>
<sequence>MAHKSTRKGRVSAGVPLDPFTTDHSSAHEQPKRANRQAESQVEAYTSNTTQTTKQRGASGGASGRNLSGEDDGEADVGESDVTDAEEDNDEDGDVLAPSDRAMGLHGDQAGPANENDDQKLRLLEQGDGACLKDSAVDSKQSGTSFRNAGSQNEEFDSDDELYNKVDLVSDAEEGESDIEKLEEKDIIESKEGDDTTRQPDTVPTSATEASDDWAGFDFETDLFPTNISHFEEQYGGNELSILESEVELFNSTSLFADFASLPSLPASPTPTPRRVRFKEPILPSNEDSDIVSDEEDLNGLFNSAAAMLPKDRSNFDEDVDNADDGSSVGSSSGYETDYGDTTDEEDVPASATTRPERLMHQPLFSSLDMYSQASSSVVPSPFKVPTTPATPRRGPRMGSWVADRTKPFAMIDCTGDNMVIVPAKRPARAINTPTRGDFSMVSTANTSPIIGQHNWPMDDSELDFTDFSALNTDPMLASEPDVMPSTLLPTAPSSQTQDQTLASSSVFFPVDEMGDFGSMFPVDDQNVDEDDDEDLLRVEDFIDFGVSSEDEGDERDEEPVFANTTTPPTPASTSPTGTDARRQSQPVTSSSQDLLKHLDKGYVGSFRRSQPYHQAHLRRPQGGLSLNSHAFRGGRNTAGHSSLVAQKKRKLSDSFGSRPALSKRRLSNRR</sequence>
<feature type="compositionally biased region" description="Acidic residues" evidence="1">
    <location>
        <begin position="338"/>
        <end position="348"/>
    </location>
</feature>
<feature type="region of interest" description="Disordered" evidence="1">
    <location>
        <begin position="1"/>
        <end position="216"/>
    </location>
</feature>
<feature type="region of interest" description="Disordered" evidence="1">
    <location>
        <begin position="312"/>
        <end position="358"/>
    </location>
</feature>
<evidence type="ECO:0000313" key="3">
    <source>
        <dbReference type="Proteomes" id="UP001166286"/>
    </source>
</evidence>
<protein>
    <submittedName>
        <fullName evidence="2">Uncharacterized protein</fullName>
    </submittedName>
</protein>
<evidence type="ECO:0000313" key="2">
    <source>
        <dbReference type="EMBL" id="KAK0513310.1"/>
    </source>
</evidence>
<feature type="compositionally biased region" description="Acidic residues" evidence="1">
    <location>
        <begin position="69"/>
        <end position="94"/>
    </location>
</feature>
<feature type="compositionally biased region" description="Low complexity" evidence="1">
    <location>
        <begin position="326"/>
        <end position="337"/>
    </location>
</feature>
<accession>A0AA39R1Y2</accession>
<feature type="region of interest" description="Disordered" evidence="1">
    <location>
        <begin position="546"/>
        <end position="595"/>
    </location>
</feature>
<feature type="compositionally biased region" description="Polar residues" evidence="1">
    <location>
        <begin position="584"/>
        <end position="594"/>
    </location>
</feature>
<reference evidence="2" key="1">
    <citation type="submission" date="2023-03" db="EMBL/GenBank/DDBJ databases">
        <title>Complete genome of Cladonia borealis.</title>
        <authorList>
            <person name="Park H."/>
        </authorList>
    </citation>
    <scope>NUCLEOTIDE SEQUENCE</scope>
    <source>
        <strain evidence="2">ANT050790</strain>
    </source>
</reference>
<gene>
    <name evidence="2" type="ORF">JMJ35_004296</name>
</gene>
<name>A0AA39R1Y2_9LECA</name>
<feature type="region of interest" description="Disordered" evidence="1">
    <location>
        <begin position="261"/>
        <end position="297"/>
    </location>
</feature>
<dbReference type="AlphaFoldDB" id="A0AA39R1Y2"/>
<feature type="compositionally biased region" description="Basic and acidic residues" evidence="1">
    <location>
        <begin position="178"/>
        <end position="198"/>
    </location>
</feature>
<organism evidence="2 3">
    <name type="scientific">Cladonia borealis</name>
    <dbReference type="NCBI Taxonomy" id="184061"/>
    <lineage>
        <taxon>Eukaryota</taxon>
        <taxon>Fungi</taxon>
        <taxon>Dikarya</taxon>
        <taxon>Ascomycota</taxon>
        <taxon>Pezizomycotina</taxon>
        <taxon>Lecanoromycetes</taxon>
        <taxon>OSLEUM clade</taxon>
        <taxon>Lecanoromycetidae</taxon>
        <taxon>Lecanorales</taxon>
        <taxon>Lecanorineae</taxon>
        <taxon>Cladoniaceae</taxon>
        <taxon>Cladonia</taxon>
    </lineage>
</organism>
<dbReference type="EMBL" id="JAFEKC020000008">
    <property type="protein sequence ID" value="KAK0513310.1"/>
    <property type="molecule type" value="Genomic_DNA"/>
</dbReference>
<evidence type="ECO:0000256" key="1">
    <source>
        <dbReference type="SAM" id="MobiDB-lite"/>
    </source>
</evidence>